<reference evidence="1 2" key="1">
    <citation type="submission" date="2019-06" db="EMBL/GenBank/DDBJ databases">
        <authorList>
            <person name="Palmer J.M."/>
        </authorList>
    </citation>
    <scope>NUCLEOTIDE SEQUENCE [LARGE SCALE GENOMIC DNA]</scope>
    <source>
        <strain evidence="1 2">TWF788</strain>
    </source>
</reference>
<comment type="caution">
    <text evidence="1">The sequence shown here is derived from an EMBL/GenBank/DDBJ whole genome shotgun (WGS) entry which is preliminary data.</text>
</comment>
<proteinExistence type="predicted"/>
<organism evidence="1 2">
    <name type="scientific">Orbilia oligospora</name>
    <name type="common">Nematode-trapping fungus</name>
    <name type="synonym">Arthrobotrys oligospora</name>
    <dbReference type="NCBI Taxonomy" id="2813651"/>
    <lineage>
        <taxon>Eukaryota</taxon>
        <taxon>Fungi</taxon>
        <taxon>Dikarya</taxon>
        <taxon>Ascomycota</taxon>
        <taxon>Pezizomycotina</taxon>
        <taxon>Orbiliomycetes</taxon>
        <taxon>Orbiliales</taxon>
        <taxon>Orbiliaceae</taxon>
        <taxon>Orbilia</taxon>
    </lineage>
</organism>
<dbReference type="AlphaFoldDB" id="A0A7C8Q0Z7"/>
<name>A0A7C8Q0Z7_ORBOL</name>
<dbReference type="InterPro" id="IPR036866">
    <property type="entry name" value="RibonucZ/Hydroxyglut_hydro"/>
</dbReference>
<gene>
    <name evidence="1" type="ORF">TWF788_001448</name>
</gene>
<sequence>MTSTLKVLSYHINIDEGDSAVHLLVEFKGNNKKYVMRSVLVDGGKYSHGGEQLYNFITEMRKPASGLKWDNAGFDTIIVTHWDDDHWGGLVYTLQQDIIDQVGTTTFTSLKEAESKIRSTYSRITFTEGGQPATYIYMPYELAEDSATGGAKNGMPEDWTISNFFRNTRIPKEDLVFPRAVSQYLQQRPENPHWPAMICVASDSKVLLSEQDAEELMGWELRRSEGWQNWAYARADQGNIQSESTSGVIDVDGTNTTEKRHDDFSVNLIPGSTTDNNQASIACMIFWPNKDALVTHYFAGDCGDQVEANIMSWASDPEDVKNKKSPRVIINVRAVKLSHHGKIQLLRTSGVRLLILVCDRL</sequence>
<evidence type="ECO:0000313" key="2">
    <source>
        <dbReference type="Proteomes" id="UP000479691"/>
    </source>
</evidence>
<evidence type="ECO:0000313" key="1">
    <source>
        <dbReference type="EMBL" id="KAF3187984.1"/>
    </source>
</evidence>
<dbReference type="SUPFAM" id="SSF56281">
    <property type="entry name" value="Metallo-hydrolase/oxidoreductase"/>
    <property type="match status" value="2"/>
</dbReference>
<dbReference type="Gene3D" id="3.60.15.10">
    <property type="entry name" value="Ribonuclease Z/Hydroxyacylglutathione hydrolase-like"/>
    <property type="match status" value="1"/>
</dbReference>
<accession>A0A7C8Q0Z7</accession>
<dbReference type="Proteomes" id="UP000479691">
    <property type="component" value="Unassembled WGS sequence"/>
</dbReference>
<evidence type="ECO:0008006" key="3">
    <source>
        <dbReference type="Google" id="ProtNLM"/>
    </source>
</evidence>
<dbReference type="EMBL" id="JAABOE010000012">
    <property type="protein sequence ID" value="KAF3187984.1"/>
    <property type="molecule type" value="Genomic_DNA"/>
</dbReference>
<protein>
    <recommendedName>
        <fullName evidence="3">Metallo-beta-lactamase domain-containing protein</fullName>
    </recommendedName>
</protein>